<proteinExistence type="predicted"/>
<dbReference type="EMBL" id="HG938355">
    <property type="protein sequence ID" value="CDN53242.1"/>
    <property type="molecule type" value="Genomic_DNA"/>
</dbReference>
<comment type="catalytic activity">
    <reaction evidence="6">
        <text>streptomycin + ATP = 3''-O-adenylylstreptomycin + diphosphate</text>
        <dbReference type="Rhea" id="RHEA:20245"/>
        <dbReference type="ChEBI" id="CHEBI:30616"/>
        <dbReference type="ChEBI" id="CHEBI:33019"/>
        <dbReference type="ChEBI" id="CHEBI:58007"/>
        <dbReference type="ChEBI" id="CHEBI:58605"/>
        <dbReference type="EC" id="2.7.7.47"/>
    </reaction>
</comment>
<accession>A0A068T433</accession>
<keyword evidence="1 9" id="KW-0808">Transferase</keyword>
<dbReference type="EC" id="2.7.7.47" evidence="3"/>
<dbReference type="InterPro" id="IPR025184">
    <property type="entry name" value="AadA_C"/>
</dbReference>
<evidence type="ECO:0000313" key="10">
    <source>
        <dbReference type="Proteomes" id="UP000028186"/>
    </source>
</evidence>
<evidence type="ECO:0000259" key="7">
    <source>
        <dbReference type="Pfam" id="PF13427"/>
    </source>
</evidence>
<dbReference type="Gene3D" id="3.30.460.10">
    <property type="entry name" value="Beta Polymerase, domain 2"/>
    <property type="match status" value="1"/>
</dbReference>
<dbReference type="PATRIC" id="fig|1028801.3.peg.903"/>
<reference evidence="10" key="1">
    <citation type="journal article" date="2014" name="BMC Genomics">
        <title>Genome sequencing of two Neorhizobium galegae strains reveals a noeT gene responsible for the unusual acetylation of the nodulation factors.</title>
        <authorList>
            <person name="Osterman J."/>
            <person name="Marsh J."/>
            <person name="Laine P.K."/>
            <person name="Zeng Z."/>
            <person name="Alatalo E."/>
            <person name="Sullivan J.T."/>
            <person name="Young J.P."/>
            <person name="Thomas-Oates J."/>
            <person name="Paulin L."/>
            <person name="Lindstrom K."/>
        </authorList>
    </citation>
    <scope>NUCLEOTIDE SEQUENCE [LARGE SCALE GENOMIC DNA]</scope>
    <source>
        <strain evidence="10">HAMBI 1141</strain>
    </source>
</reference>
<gene>
    <name evidence="9" type="ORF">RG1141_CH08820</name>
</gene>
<keyword evidence="9" id="KW-0548">Nucleotidyltransferase</keyword>
<dbReference type="NCBIfam" id="NF010309">
    <property type="entry name" value="PRK13746.1"/>
    <property type="match status" value="1"/>
</dbReference>
<dbReference type="Pfam" id="PF18765">
    <property type="entry name" value="Polbeta"/>
    <property type="match status" value="1"/>
</dbReference>
<feature type="domain" description="Adenylyltransferase AadA C-terminal" evidence="7">
    <location>
        <begin position="151"/>
        <end position="250"/>
    </location>
</feature>
<keyword evidence="2" id="KW-0046">Antibiotic resistance</keyword>
<comment type="catalytic activity">
    <reaction evidence="5">
        <text>spectinomycin + ATP = 9-O-adenylylspectinomycin + diphosphate</text>
        <dbReference type="Rhea" id="RHEA:63228"/>
        <dbReference type="ChEBI" id="CHEBI:30616"/>
        <dbReference type="ChEBI" id="CHEBI:33019"/>
        <dbReference type="ChEBI" id="CHEBI:146260"/>
        <dbReference type="ChEBI" id="CHEBI:146261"/>
    </reaction>
</comment>
<dbReference type="AlphaFoldDB" id="A0A068T433"/>
<dbReference type="GO" id="GO:0070566">
    <property type="term" value="F:adenylyltransferase activity"/>
    <property type="evidence" value="ECO:0007669"/>
    <property type="project" value="InterPro"/>
</dbReference>
<dbReference type="PIRSF" id="PIRSF000819">
    <property type="entry name" value="Streptomycin_3-adenylyltransf"/>
    <property type="match status" value="1"/>
</dbReference>
<feature type="domain" description="Polymerase beta nucleotidyltransferase" evidence="8">
    <location>
        <begin position="28"/>
        <end position="75"/>
    </location>
</feature>
<evidence type="ECO:0000256" key="3">
    <source>
        <dbReference type="ARBA" id="ARBA00035126"/>
    </source>
</evidence>
<evidence type="ECO:0000259" key="8">
    <source>
        <dbReference type="Pfam" id="PF18765"/>
    </source>
</evidence>
<evidence type="ECO:0000256" key="4">
    <source>
        <dbReference type="ARBA" id="ARBA00035252"/>
    </source>
</evidence>
<dbReference type="SUPFAM" id="SSF81301">
    <property type="entry name" value="Nucleotidyltransferase"/>
    <property type="match status" value="1"/>
</dbReference>
<name>A0A068T433_NEOGA</name>
<dbReference type="HOGENOM" id="CLU_071584_0_1_5"/>
<dbReference type="KEGG" id="ngl:RG1141_CH08820"/>
<dbReference type="GO" id="GO:0009012">
    <property type="term" value="F:aminoglycoside 3''-adenylyltransferase activity"/>
    <property type="evidence" value="ECO:0007669"/>
    <property type="project" value="UniProtKB-EC"/>
</dbReference>
<evidence type="ECO:0000256" key="1">
    <source>
        <dbReference type="ARBA" id="ARBA00022679"/>
    </source>
</evidence>
<evidence type="ECO:0000313" key="9">
    <source>
        <dbReference type="EMBL" id="CDN53242.1"/>
    </source>
</evidence>
<dbReference type="InterPro" id="IPR041633">
    <property type="entry name" value="Polbeta"/>
</dbReference>
<dbReference type="InterPro" id="IPR043519">
    <property type="entry name" value="NT_sf"/>
</dbReference>
<sequence>MDDDAVIIPIEAQQALRIARECFGGALVAAYLHGSAVAGGLRPDSDVDIMVIVDRPTTHIERERLMTSLMKISGHPADGSGRRPIELIVFHRDDLAVSDYPPRSEFVYGEWLREAFEAGHVPQPVRDPELTVLLAQARLKAKTLAGPDAPELLRVIPEADLRRAIGDALPALLGSLHGDERNVLLALVRMWRTLTTGEIVPKDAAADWAISRLPREAAALVICARDGYLGTEKDDWSHRRQQVHRVAEDLSGRIVALL</sequence>
<organism evidence="9 10">
    <name type="scientific">Neorhizobium galegae bv. officinalis bv. officinalis str. HAMBI 1141</name>
    <dbReference type="NCBI Taxonomy" id="1028801"/>
    <lineage>
        <taxon>Bacteria</taxon>
        <taxon>Pseudomonadati</taxon>
        <taxon>Pseudomonadota</taxon>
        <taxon>Alphaproteobacteria</taxon>
        <taxon>Hyphomicrobiales</taxon>
        <taxon>Rhizobiaceae</taxon>
        <taxon>Rhizobium/Agrobacterium group</taxon>
        <taxon>Neorhizobium</taxon>
    </lineage>
</organism>
<evidence type="ECO:0000256" key="5">
    <source>
        <dbReference type="ARBA" id="ARBA00047831"/>
    </source>
</evidence>
<dbReference type="GO" id="GO:0046677">
    <property type="term" value="P:response to antibiotic"/>
    <property type="evidence" value="ECO:0007669"/>
    <property type="project" value="UniProtKB-KW"/>
</dbReference>
<protein>
    <recommendedName>
        <fullName evidence="4">Aminoglycoside (3'') (9) adenylyltransferase</fullName>
        <ecNumber evidence="3">2.7.7.47</ecNumber>
    </recommendedName>
</protein>
<dbReference type="RefSeq" id="WP_038541349.1">
    <property type="nucleotide sequence ID" value="NZ_HG938355.1"/>
</dbReference>
<evidence type="ECO:0000256" key="2">
    <source>
        <dbReference type="ARBA" id="ARBA00023251"/>
    </source>
</evidence>
<dbReference type="InterPro" id="IPR024172">
    <property type="entry name" value="AadA/Aad9"/>
</dbReference>
<dbReference type="eggNOG" id="COG1708">
    <property type="taxonomic scope" value="Bacteria"/>
</dbReference>
<evidence type="ECO:0000256" key="6">
    <source>
        <dbReference type="ARBA" id="ARBA00048566"/>
    </source>
</evidence>
<dbReference type="CDD" id="cd05403">
    <property type="entry name" value="NT_KNTase_like"/>
    <property type="match status" value="1"/>
</dbReference>
<dbReference type="Proteomes" id="UP000028186">
    <property type="component" value="Chromosome I"/>
</dbReference>
<dbReference type="Pfam" id="PF13427">
    <property type="entry name" value="AadA_C"/>
    <property type="match status" value="1"/>
</dbReference>